<evidence type="ECO:0000313" key="3">
    <source>
        <dbReference type="EMBL" id="VFJ58822.1"/>
    </source>
</evidence>
<protein>
    <submittedName>
        <fullName evidence="2">Molecular chaperone GrpE</fullName>
    </submittedName>
</protein>
<dbReference type="EMBL" id="CAADEW010000086">
    <property type="protein sequence ID" value="VFJ58822.1"/>
    <property type="molecule type" value="Genomic_DNA"/>
</dbReference>
<keyword evidence="1" id="KW-0143">Chaperone</keyword>
<dbReference type="InterPro" id="IPR000740">
    <property type="entry name" value="GrpE"/>
</dbReference>
<dbReference type="GO" id="GO:0042803">
    <property type="term" value="F:protein homodimerization activity"/>
    <property type="evidence" value="ECO:0007669"/>
    <property type="project" value="InterPro"/>
</dbReference>
<gene>
    <name evidence="3" type="ORF">BECKFW1821A_GA0114235_10863</name>
    <name evidence="2" type="ORF">BECKFW1821B_GA0114236_100443</name>
</gene>
<evidence type="ECO:0000256" key="1">
    <source>
        <dbReference type="ARBA" id="ARBA00023186"/>
    </source>
</evidence>
<dbReference type="GO" id="GO:0051087">
    <property type="term" value="F:protein-folding chaperone binding"/>
    <property type="evidence" value="ECO:0007669"/>
    <property type="project" value="InterPro"/>
</dbReference>
<organism evidence="2">
    <name type="scientific">Candidatus Kentrum sp. FW</name>
    <dbReference type="NCBI Taxonomy" id="2126338"/>
    <lineage>
        <taxon>Bacteria</taxon>
        <taxon>Pseudomonadati</taxon>
        <taxon>Pseudomonadota</taxon>
        <taxon>Gammaproteobacteria</taxon>
        <taxon>Candidatus Kentrum</taxon>
    </lineage>
</organism>
<proteinExistence type="predicted"/>
<dbReference type="InterPro" id="IPR009012">
    <property type="entry name" value="GrpE_head"/>
</dbReference>
<dbReference type="GO" id="GO:0006457">
    <property type="term" value="P:protein folding"/>
    <property type="evidence" value="ECO:0007669"/>
    <property type="project" value="InterPro"/>
</dbReference>
<dbReference type="EMBL" id="CAADFD010000004">
    <property type="protein sequence ID" value="VFJ48784.1"/>
    <property type="molecule type" value="Genomic_DNA"/>
</dbReference>
<sequence length="168" mass="19006">MRYHDGPLAYPGTNQLMTGYLSTKKYLFDKLISFQQKIIGLEGSLQEERNNASEKEREIFLELCVVLDSFENIFNAMAEKEATMDKGSLSMIKSFRAIYRKLIRLLEDHGVQQIEFPDGKSEIGLCKIIGTRPEAGREEGDIITIVRNGYRSGQQILRPAEVITVGGE</sequence>
<dbReference type="AlphaFoldDB" id="A0A450S9R7"/>
<dbReference type="Gene3D" id="2.30.22.10">
    <property type="entry name" value="Head domain of nucleotide exchange factor GrpE"/>
    <property type="match status" value="1"/>
</dbReference>
<accession>A0A450S9R7</accession>
<dbReference type="Pfam" id="PF01025">
    <property type="entry name" value="GrpE"/>
    <property type="match status" value="1"/>
</dbReference>
<evidence type="ECO:0000313" key="2">
    <source>
        <dbReference type="EMBL" id="VFJ48784.1"/>
    </source>
</evidence>
<reference evidence="2" key="1">
    <citation type="submission" date="2019-02" db="EMBL/GenBank/DDBJ databases">
        <authorList>
            <person name="Gruber-Vodicka R. H."/>
            <person name="Seah K. B. B."/>
        </authorList>
    </citation>
    <scope>NUCLEOTIDE SEQUENCE</scope>
    <source>
        <strain evidence="2">BECK_BZ106</strain>
        <strain evidence="3">BECK_BZ15</strain>
    </source>
</reference>
<dbReference type="GO" id="GO:0000774">
    <property type="term" value="F:adenyl-nucleotide exchange factor activity"/>
    <property type="evidence" value="ECO:0007669"/>
    <property type="project" value="InterPro"/>
</dbReference>
<name>A0A450S9R7_9GAMM</name>